<reference evidence="2 3" key="1">
    <citation type="submission" date="2013-02" db="EMBL/GenBank/DDBJ databases">
        <title>Draft genome sequence of Amycolatopsis vancoresmycina strain DSM 44592T.</title>
        <authorList>
            <person name="Kumar S."/>
            <person name="Kaur N."/>
            <person name="Kaur C."/>
            <person name="Raghava G.P.S."/>
            <person name="Mayilraj S."/>
        </authorList>
    </citation>
    <scope>NUCLEOTIDE SEQUENCE [LARGE SCALE GENOMIC DNA]</scope>
    <source>
        <strain evidence="2 3">DSM 44592</strain>
    </source>
</reference>
<evidence type="ECO:0000313" key="2">
    <source>
        <dbReference type="EMBL" id="EOD66026.1"/>
    </source>
</evidence>
<protein>
    <submittedName>
        <fullName evidence="2">Alkanesulfonate monooxygenase</fullName>
    </submittedName>
</protein>
<accession>R1I0J6</accession>
<dbReference type="AlphaFoldDB" id="R1I0J6"/>
<gene>
    <name evidence="2" type="ORF">H480_23632</name>
</gene>
<organism evidence="2 3">
    <name type="scientific">Amycolatopsis vancoresmycina DSM 44592</name>
    <dbReference type="NCBI Taxonomy" id="1292037"/>
    <lineage>
        <taxon>Bacteria</taxon>
        <taxon>Bacillati</taxon>
        <taxon>Actinomycetota</taxon>
        <taxon>Actinomycetes</taxon>
        <taxon>Pseudonocardiales</taxon>
        <taxon>Pseudonocardiaceae</taxon>
        <taxon>Amycolatopsis</taxon>
    </lineage>
</organism>
<proteinExistence type="predicted"/>
<evidence type="ECO:0000256" key="1">
    <source>
        <dbReference type="SAM" id="MobiDB-lite"/>
    </source>
</evidence>
<keyword evidence="3" id="KW-1185">Reference proteome</keyword>
<name>R1I0J6_9PSEU</name>
<evidence type="ECO:0000313" key="3">
    <source>
        <dbReference type="Proteomes" id="UP000014139"/>
    </source>
</evidence>
<dbReference type="EMBL" id="AOUO01000349">
    <property type="protein sequence ID" value="EOD66026.1"/>
    <property type="molecule type" value="Genomic_DNA"/>
</dbReference>
<feature type="region of interest" description="Disordered" evidence="1">
    <location>
        <begin position="25"/>
        <end position="46"/>
    </location>
</feature>
<dbReference type="Proteomes" id="UP000014139">
    <property type="component" value="Unassembled WGS sequence"/>
</dbReference>
<keyword evidence="2" id="KW-0503">Monooxygenase</keyword>
<sequence>MWADPEFGDLLQYNDEFRTKLIGTPAQIAGGPRPSRWGSEHRRRLA</sequence>
<comment type="caution">
    <text evidence="2">The sequence shown here is derived from an EMBL/GenBank/DDBJ whole genome shotgun (WGS) entry which is preliminary data.</text>
</comment>
<dbReference type="PATRIC" id="fig|1292037.4.peg.4474"/>
<dbReference type="GO" id="GO:0004497">
    <property type="term" value="F:monooxygenase activity"/>
    <property type="evidence" value="ECO:0007669"/>
    <property type="project" value="UniProtKB-KW"/>
</dbReference>
<keyword evidence="2" id="KW-0560">Oxidoreductase</keyword>